<dbReference type="PANTHER" id="PTHR47053">
    <property type="entry name" value="MUREIN DD-ENDOPEPTIDASE MEPH-RELATED"/>
    <property type="match status" value="1"/>
</dbReference>
<gene>
    <name evidence="8" type="ORF">IAC29_04460</name>
</gene>
<evidence type="ECO:0000256" key="5">
    <source>
        <dbReference type="SAM" id="MobiDB-lite"/>
    </source>
</evidence>
<reference evidence="8" key="2">
    <citation type="journal article" date="2021" name="PeerJ">
        <title>Extensive microbial diversity within the chicken gut microbiome revealed by metagenomics and culture.</title>
        <authorList>
            <person name="Gilroy R."/>
            <person name="Ravi A."/>
            <person name="Getino M."/>
            <person name="Pursley I."/>
            <person name="Horton D.L."/>
            <person name="Alikhan N.F."/>
            <person name="Baker D."/>
            <person name="Gharbi K."/>
            <person name="Hall N."/>
            <person name="Watson M."/>
            <person name="Adriaenssens E.M."/>
            <person name="Foster-Nyarko E."/>
            <person name="Jarju S."/>
            <person name="Secka A."/>
            <person name="Antonio M."/>
            <person name="Oren A."/>
            <person name="Chaudhuri R.R."/>
            <person name="La Ragione R."/>
            <person name="Hildebrand F."/>
            <person name="Pallen M.J."/>
        </authorList>
    </citation>
    <scope>NUCLEOTIDE SEQUENCE</scope>
    <source>
        <strain evidence="8">20514</strain>
    </source>
</reference>
<comment type="caution">
    <text evidence="8">The sequence shown here is derived from an EMBL/GenBank/DDBJ whole genome shotgun (WGS) entry which is preliminary data.</text>
</comment>
<dbReference type="PANTHER" id="PTHR47053:SF1">
    <property type="entry name" value="MUREIN DD-ENDOPEPTIDASE MEPH-RELATED"/>
    <property type="match status" value="1"/>
</dbReference>
<dbReference type="InterPro" id="IPR051202">
    <property type="entry name" value="Peptidase_C40"/>
</dbReference>
<evidence type="ECO:0000256" key="2">
    <source>
        <dbReference type="ARBA" id="ARBA00022670"/>
    </source>
</evidence>
<accession>A0A9D9EI42</accession>
<feature type="domain" description="NlpC/P60" evidence="7">
    <location>
        <begin position="205"/>
        <end position="372"/>
    </location>
</feature>
<proteinExistence type="inferred from homology"/>
<feature type="chain" id="PRO_5039415696" evidence="6">
    <location>
        <begin position="27"/>
        <end position="396"/>
    </location>
</feature>
<dbReference type="GO" id="GO:0008234">
    <property type="term" value="F:cysteine-type peptidase activity"/>
    <property type="evidence" value="ECO:0007669"/>
    <property type="project" value="UniProtKB-KW"/>
</dbReference>
<feature type="region of interest" description="Disordered" evidence="5">
    <location>
        <begin position="27"/>
        <end position="55"/>
    </location>
</feature>
<protein>
    <submittedName>
        <fullName evidence="8">C40 family peptidase</fullName>
    </submittedName>
</protein>
<dbReference type="Gene3D" id="3.90.1720.10">
    <property type="entry name" value="endopeptidase domain like (from Nostoc punctiforme)"/>
    <property type="match status" value="1"/>
</dbReference>
<evidence type="ECO:0000256" key="6">
    <source>
        <dbReference type="SAM" id="SignalP"/>
    </source>
</evidence>
<dbReference type="GO" id="GO:0006508">
    <property type="term" value="P:proteolysis"/>
    <property type="evidence" value="ECO:0007669"/>
    <property type="project" value="UniProtKB-KW"/>
</dbReference>
<dbReference type="SUPFAM" id="SSF54001">
    <property type="entry name" value="Cysteine proteinases"/>
    <property type="match status" value="1"/>
</dbReference>
<keyword evidence="6" id="KW-0732">Signal</keyword>
<sequence>MENTSAKKAAMLILLAAAISAGPAAASAQPARDNTGKAGQASSAAAPITGSRQGDSLATGKRYAVTTLSANYLREKPDFTAELGNQLLMGTPVVIIGEESYWRQVLSPDPYTAWCVDLGLREMSAEEISAYIAEEKVICTADYSKVLARPSGRALKICDIVSGDLLRIRRKTPGKYLEVLLPSGETGYVRKKDTETFRTWAFSREASAANIMDTATDFLGVPYLWGGTSIKGVDCSGFTRMVWFLNGVLLPRNASQQAAIGEPVEIDPDTEKFPVDSSGKYLDDPRFRQEMTRRTSNLRKGDLIFFGTPAPGNPGTGQAGRAGKDRITHVGIYIGNGKFIHASRYVRINSLIPGEPDFHEISGRLIRARRVIGHEGTPGITRITGSPAYFPCSDTK</sequence>
<dbReference type="InterPro" id="IPR038765">
    <property type="entry name" value="Papain-like_cys_pep_sf"/>
</dbReference>
<evidence type="ECO:0000313" key="9">
    <source>
        <dbReference type="Proteomes" id="UP000810252"/>
    </source>
</evidence>
<reference evidence="8" key="1">
    <citation type="submission" date="2020-10" db="EMBL/GenBank/DDBJ databases">
        <authorList>
            <person name="Gilroy R."/>
        </authorList>
    </citation>
    <scope>NUCLEOTIDE SEQUENCE</scope>
    <source>
        <strain evidence="8">20514</strain>
    </source>
</reference>
<evidence type="ECO:0000256" key="1">
    <source>
        <dbReference type="ARBA" id="ARBA00007074"/>
    </source>
</evidence>
<feature type="signal peptide" evidence="6">
    <location>
        <begin position="1"/>
        <end position="26"/>
    </location>
</feature>
<dbReference type="InterPro" id="IPR000064">
    <property type="entry name" value="NLP_P60_dom"/>
</dbReference>
<dbReference type="Gene3D" id="2.30.30.40">
    <property type="entry name" value="SH3 Domains"/>
    <property type="match status" value="2"/>
</dbReference>
<comment type="similarity">
    <text evidence="1">Belongs to the peptidase C40 family.</text>
</comment>
<keyword evidence="3" id="KW-0378">Hydrolase</keyword>
<keyword evidence="4" id="KW-0788">Thiol protease</keyword>
<dbReference type="EMBL" id="JADIMQ010000064">
    <property type="protein sequence ID" value="MBO8448506.1"/>
    <property type="molecule type" value="Genomic_DNA"/>
</dbReference>
<evidence type="ECO:0000256" key="3">
    <source>
        <dbReference type="ARBA" id="ARBA00022801"/>
    </source>
</evidence>
<evidence type="ECO:0000313" key="8">
    <source>
        <dbReference type="EMBL" id="MBO8448506.1"/>
    </source>
</evidence>
<evidence type="ECO:0000256" key="4">
    <source>
        <dbReference type="ARBA" id="ARBA00022807"/>
    </source>
</evidence>
<dbReference type="Proteomes" id="UP000810252">
    <property type="component" value="Unassembled WGS sequence"/>
</dbReference>
<organism evidence="8 9">
    <name type="scientific">Candidatus Cryptobacteroides merdigallinarum</name>
    <dbReference type="NCBI Taxonomy" id="2840770"/>
    <lineage>
        <taxon>Bacteria</taxon>
        <taxon>Pseudomonadati</taxon>
        <taxon>Bacteroidota</taxon>
        <taxon>Bacteroidia</taxon>
        <taxon>Bacteroidales</taxon>
        <taxon>Candidatus Cryptobacteroides</taxon>
    </lineage>
</organism>
<dbReference type="Pfam" id="PF00877">
    <property type="entry name" value="NLPC_P60"/>
    <property type="match status" value="1"/>
</dbReference>
<evidence type="ECO:0000259" key="7">
    <source>
        <dbReference type="PROSITE" id="PS51935"/>
    </source>
</evidence>
<dbReference type="AlphaFoldDB" id="A0A9D9EI42"/>
<name>A0A9D9EI42_9BACT</name>
<dbReference type="PROSITE" id="PS51935">
    <property type="entry name" value="NLPC_P60"/>
    <property type="match status" value="1"/>
</dbReference>
<keyword evidence="2" id="KW-0645">Protease</keyword>